<dbReference type="Pfam" id="PF13577">
    <property type="entry name" value="SnoaL_4"/>
    <property type="match status" value="1"/>
</dbReference>
<evidence type="ECO:0000313" key="2">
    <source>
        <dbReference type="EMBL" id="MDI4669342.1"/>
    </source>
</evidence>
<accession>A0ABT6U0G6</accession>
<keyword evidence="3" id="KW-1185">Reference proteome</keyword>
<dbReference type="SUPFAM" id="SSF54427">
    <property type="entry name" value="NTF2-like"/>
    <property type="match status" value="1"/>
</dbReference>
<proteinExistence type="predicted"/>
<dbReference type="Gene3D" id="3.10.450.50">
    <property type="match status" value="1"/>
</dbReference>
<name>A0ABT6U0G6_9GAMM</name>
<evidence type="ECO:0000259" key="1">
    <source>
        <dbReference type="Pfam" id="PF13577"/>
    </source>
</evidence>
<comment type="caution">
    <text evidence="2">The sequence shown here is derived from an EMBL/GenBank/DDBJ whole genome shotgun (WGS) entry which is preliminary data.</text>
</comment>
<protein>
    <submittedName>
        <fullName evidence="2">Nuclear transport factor 2 family protein</fullName>
    </submittedName>
</protein>
<dbReference type="EMBL" id="JAKUMG010000003">
    <property type="protein sequence ID" value="MDI4669342.1"/>
    <property type="molecule type" value="Genomic_DNA"/>
</dbReference>
<reference evidence="2 3" key="1">
    <citation type="submission" date="2022-02" db="EMBL/GenBank/DDBJ databases">
        <title>Genome analysis of Beneficial Microorganisms for Coral consortium from Pocillopora damicornis.</title>
        <authorList>
            <person name="Rosado P.M."/>
            <person name="Cardoso P.M."/>
            <person name="Rosado J.G."/>
            <person name="Schultz J."/>
            <person name="Rocha U."/>
            <person name="Costa T.K."/>
            <person name="Peixoto R.S."/>
        </authorList>
    </citation>
    <scope>NUCLEOTIDE SEQUENCE [LARGE SCALE GENOMIC DNA]</scope>
    <source>
        <strain evidence="2 3">BMC5</strain>
    </source>
</reference>
<dbReference type="Proteomes" id="UP001156974">
    <property type="component" value="Unassembled WGS sequence"/>
</dbReference>
<feature type="domain" description="SnoaL-like" evidence="1">
    <location>
        <begin position="9"/>
        <end position="137"/>
    </location>
</feature>
<organism evidence="2 3">
    <name type="scientific">Pseudoalteromonas shioyasakiensis</name>
    <dbReference type="NCBI Taxonomy" id="1190813"/>
    <lineage>
        <taxon>Bacteria</taxon>
        <taxon>Pseudomonadati</taxon>
        <taxon>Pseudomonadota</taxon>
        <taxon>Gammaproteobacteria</taxon>
        <taxon>Alteromonadales</taxon>
        <taxon>Pseudoalteromonadaceae</taxon>
        <taxon>Pseudoalteromonas</taxon>
    </lineage>
</organism>
<evidence type="ECO:0000313" key="3">
    <source>
        <dbReference type="Proteomes" id="UP001156974"/>
    </source>
</evidence>
<gene>
    <name evidence="2" type="ORF">MKZ47_09520</name>
</gene>
<dbReference type="InterPro" id="IPR037401">
    <property type="entry name" value="SnoaL-like"/>
</dbReference>
<sequence length="150" mass="17453">MSERKLLDLLEKEEIRTLRLNYSQLLDSGQIHKMEEVFTSDARVEVTVGEMKGIEQIKQGLKNAYDEFDTHNRKHFPFVHAVMNHQIVLTDKTTAQGECYLIDFVTSREQSESPLLLVGRYLDRYEKVDGQWRISHSKLDVVWPANSGDQ</sequence>
<dbReference type="InterPro" id="IPR032710">
    <property type="entry name" value="NTF2-like_dom_sf"/>
</dbReference>